<comment type="subcellular location">
    <subcellularLocation>
        <location evidence="7">Mitochondrion inner membrane</location>
    </subcellularLocation>
    <subcellularLocation>
        <location evidence="1">Mitochondrion membrane</location>
    </subcellularLocation>
</comment>
<gene>
    <name evidence="9" type="primary">LOC114327038</name>
</gene>
<comment type="subunit">
    <text evidence="7">Component of the mitochondrial contact site and cristae organizing system (MICOS) complex.</text>
</comment>
<feature type="region of interest" description="Disordered" evidence="8">
    <location>
        <begin position="189"/>
        <end position="208"/>
    </location>
</feature>
<proteinExistence type="inferred from homology"/>
<evidence type="ECO:0000256" key="4">
    <source>
        <dbReference type="ARBA" id="ARBA00022989"/>
    </source>
</evidence>
<dbReference type="InterPro" id="IPR019166">
    <property type="entry name" value="MIC26/MIC27"/>
</dbReference>
<comment type="function">
    <text evidence="7">Component of the MICOS complex, a large protein complex of the mitochondrial inner membrane that plays crucial roles in the maintenance of crista junctions, inner membrane architecture, and formation of contact sites to the outer membrane.</text>
</comment>
<evidence type="ECO:0000256" key="6">
    <source>
        <dbReference type="ARBA" id="ARBA00023136"/>
    </source>
</evidence>
<name>A0A6P7F996_DIAVI</name>
<dbReference type="PANTHER" id="PTHR14564">
    <property type="entry name" value="MICOS COMPLEX SUBUNIT MIC26 / MIC27 FAMILY MEMBER"/>
    <property type="match status" value="1"/>
</dbReference>
<keyword evidence="6" id="KW-0472">Membrane</keyword>
<evidence type="ECO:0000256" key="3">
    <source>
        <dbReference type="ARBA" id="ARBA00022692"/>
    </source>
</evidence>
<evidence type="ECO:0000256" key="1">
    <source>
        <dbReference type="ARBA" id="ARBA00004325"/>
    </source>
</evidence>
<dbReference type="InParanoid" id="A0A6P7F996"/>
<evidence type="ECO:0000256" key="5">
    <source>
        <dbReference type="ARBA" id="ARBA00023128"/>
    </source>
</evidence>
<evidence type="ECO:0000313" key="9">
    <source>
        <dbReference type="RefSeq" id="XP_028131337.1"/>
    </source>
</evidence>
<keyword evidence="5 7" id="KW-0496">Mitochondrion</keyword>
<keyword evidence="7" id="KW-0999">Mitochondrion inner membrane</keyword>
<dbReference type="GO" id="GO:0042407">
    <property type="term" value="P:cristae formation"/>
    <property type="evidence" value="ECO:0007669"/>
    <property type="project" value="InterPro"/>
</dbReference>
<protein>
    <recommendedName>
        <fullName evidence="7">MICOS complex subunit</fullName>
    </recommendedName>
</protein>
<feature type="compositionally biased region" description="Low complexity" evidence="8">
    <location>
        <begin position="190"/>
        <end position="204"/>
    </location>
</feature>
<keyword evidence="4" id="KW-1133">Transmembrane helix</keyword>
<organism evidence="9">
    <name type="scientific">Diabrotica virgifera virgifera</name>
    <name type="common">western corn rootworm</name>
    <dbReference type="NCBI Taxonomy" id="50390"/>
    <lineage>
        <taxon>Eukaryota</taxon>
        <taxon>Metazoa</taxon>
        <taxon>Ecdysozoa</taxon>
        <taxon>Arthropoda</taxon>
        <taxon>Hexapoda</taxon>
        <taxon>Insecta</taxon>
        <taxon>Pterygota</taxon>
        <taxon>Neoptera</taxon>
        <taxon>Endopterygota</taxon>
        <taxon>Coleoptera</taxon>
        <taxon>Polyphaga</taxon>
        <taxon>Cucujiformia</taxon>
        <taxon>Chrysomeloidea</taxon>
        <taxon>Chrysomelidae</taxon>
        <taxon>Galerucinae</taxon>
        <taxon>Diabroticina</taxon>
        <taxon>Diabroticites</taxon>
        <taxon>Diabrotica</taxon>
    </lineage>
</organism>
<accession>A0A6P7F996</accession>
<dbReference type="InterPro" id="IPR033182">
    <property type="entry name" value="MIC26/MIC27_animal"/>
</dbReference>
<dbReference type="GO" id="GO:0061617">
    <property type="term" value="C:MICOS complex"/>
    <property type="evidence" value="ECO:0007669"/>
    <property type="project" value="UniProtKB-UniRule"/>
</dbReference>
<keyword evidence="3" id="KW-0812">Transmembrane</keyword>
<evidence type="ECO:0000256" key="8">
    <source>
        <dbReference type="SAM" id="MobiDB-lite"/>
    </source>
</evidence>
<dbReference type="Pfam" id="PF09769">
    <property type="entry name" value="ApoO"/>
    <property type="match status" value="1"/>
</dbReference>
<dbReference type="RefSeq" id="XP_028131337.1">
    <property type="nucleotide sequence ID" value="XM_028275536.1"/>
</dbReference>
<dbReference type="FunCoup" id="A0A6P7F996">
    <property type="interactions" value="378"/>
</dbReference>
<evidence type="ECO:0000256" key="2">
    <source>
        <dbReference type="ARBA" id="ARBA00010904"/>
    </source>
</evidence>
<evidence type="ECO:0000256" key="7">
    <source>
        <dbReference type="RuleBase" id="RU363021"/>
    </source>
</evidence>
<comment type="similarity">
    <text evidence="2">Belongs to the apolipoprotein O/MICOS complex subunit Mic27 family.</text>
</comment>
<reference evidence="9" key="1">
    <citation type="submission" date="2025-08" db="UniProtKB">
        <authorList>
            <consortium name="RefSeq"/>
        </authorList>
    </citation>
    <scope>IDENTIFICATION</scope>
    <source>
        <tissue evidence="9">Whole insect</tissue>
    </source>
</reference>
<sequence>MKNRKSNFVSAILDAVSVSANDDPCNGTEREKKLCRPSEIPIYTNQCVCREHREENHRPSALERLIIYARHKAEDFSEEMEHYKGEGSIQYNRGKKHFDNFLYYLREEENVLPRVGAIATGGLIGFLCGIRGRYLKRTIYATTGALGVAAICYPEEAAEYTKVVVTQAKNIIITAYDLIKNDKKVEVKNENNNNGADSENSGNDTPTVEDPLAIIARTRDLAINKQCHCPIGACLGHQEESNDTK</sequence>
<dbReference type="AlphaFoldDB" id="A0A6P7F996"/>